<proteinExistence type="predicted"/>
<sequence>MTQPWDAGRATDEIRSIARNPKLSITYKLHARERLSERGLIISDVLHALRFGNVHRAPAPATRPGHFRYQIECRTPNSGSRSIGIVVVPAKDECLLTIVTVMWLDEFERVAGSIIGATDDG</sequence>
<evidence type="ECO:0008006" key="3">
    <source>
        <dbReference type="Google" id="ProtNLM"/>
    </source>
</evidence>
<protein>
    <recommendedName>
        <fullName evidence="3">DUF4258 domain-containing protein</fullName>
    </recommendedName>
</protein>
<dbReference type="Pfam" id="PF14076">
    <property type="entry name" value="DUF4258"/>
    <property type="match status" value="1"/>
</dbReference>
<gene>
    <name evidence="1" type="ORF">SAMN02982922_4421</name>
</gene>
<dbReference type="Proteomes" id="UP000193083">
    <property type="component" value="Unassembled WGS sequence"/>
</dbReference>
<dbReference type="AlphaFoldDB" id="A0A1X7PJ22"/>
<reference evidence="1 2" key="1">
    <citation type="submission" date="2017-04" db="EMBL/GenBank/DDBJ databases">
        <authorList>
            <person name="Afonso C.L."/>
            <person name="Miller P.J."/>
            <person name="Scott M.A."/>
            <person name="Spackman E."/>
            <person name="Goraichik I."/>
            <person name="Dimitrov K.M."/>
            <person name="Suarez D.L."/>
            <person name="Swayne D.E."/>
        </authorList>
    </citation>
    <scope>NUCLEOTIDE SEQUENCE [LARGE SCALE GENOMIC DNA]</scope>
    <source>
        <strain evidence="1 2">B5P</strain>
    </source>
</reference>
<name>A0A1X7PJ22_9HYPH</name>
<evidence type="ECO:0000313" key="2">
    <source>
        <dbReference type="Proteomes" id="UP000193083"/>
    </source>
</evidence>
<evidence type="ECO:0000313" key="1">
    <source>
        <dbReference type="EMBL" id="SMH51394.1"/>
    </source>
</evidence>
<accession>A0A1X7PJ22</accession>
<dbReference type="InterPro" id="IPR025354">
    <property type="entry name" value="DUF4258"/>
</dbReference>
<organism evidence="1 2">
    <name type="scientific">Mesorhizobium australicum</name>
    <dbReference type="NCBI Taxonomy" id="536018"/>
    <lineage>
        <taxon>Bacteria</taxon>
        <taxon>Pseudomonadati</taxon>
        <taxon>Pseudomonadota</taxon>
        <taxon>Alphaproteobacteria</taxon>
        <taxon>Hyphomicrobiales</taxon>
        <taxon>Phyllobacteriaceae</taxon>
        <taxon>Mesorhizobium</taxon>
    </lineage>
</organism>
<dbReference type="OrthoDB" id="8081443at2"/>
<dbReference type="EMBL" id="FXBL01000004">
    <property type="protein sequence ID" value="SMH51394.1"/>
    <property type="molecule type" value="Genomic_DNA"/>
</dbReference>
<keyword evidence="2" id="KW-1185">Reference proteome</keyword>